<sequence length="219" mass="24749">MYPKEMRKENQVTAKESILVVQNAVDLYKQKNGVLPIKNSDTNTPIYEKYVLDLKKMTSGPYLGQVPSVAFEKGGSFLFVLVNPDEKPEVKLMDLAAYQKAGDIQKQVDEFRKAKYGELPFGEPAGRDVYRLDFAKMGKKPEQVQSVYSRQYLGYIIDRDGRVGIDYAPEVMQAMERKGLKSADAHTDLRSLLVSESPYVPAKSFPYFWMDGEPKAAAD</sequence>
<accession>A0A3B0CJE4</accession>
<organism evidence="1 2">
    <name type="scientific">Paenibacillus ginsengarvi</name>
    <dbReference type="NCBI Taxonomy" id="400777"/>
    <lineage>
        <taxon>Bacteria</taxon>
        <taxon>Bacillati</taxon>
        <taxon>Bacillota</taxon>
        <taxon>Bacilli</taxon>
        <taxon>Bacillales</taxon>
        <taxon>Paenibacillaceae</taxon>
        <taxon>Paenibacillus</taxon>
    </lineage>
</organism>
<protein>
    <recommendedName>
        <fullName evidence="3">DUF3939 domain-containing protein</fullName>
    </recommendedName>
</protein>
<evidence type="ECO:0000313" key="1">
    <source>
        <dbReference type="EMBL" id="RKN84818.1"/>
    </source>
</evidence>
<dbReference type="OrthoDB" id="2449131at2"/>
<reference evidence="1 2" key="1">
    <citation type="journal article" date="2007" name="Int. J. Syst. Evol. Microbiol.">
        <title>Paenibacillus ginsengarvi sp. nov., isolated from soil from ginseng cultivation.</title>
        <authorList>
            <person name="Yoon M.H."/>
            <person name="Ten L.N."/>
            <person name="Im W.T."/>
        </authorList>
    </citation>
    <scope>NUCLEOTIDE SEQUENCE [LARGE SCALE GENOMIC DNA]</scope>
    <source>
        <strain evidence="1 2">KCTC 13059</strain>
    </source>
</reference>
<dbReference type="EMBL" id="RBAH01000007">
    <property type="protein sequence ID" value="RKN84818.1"/>
    <property type="molecule type" value="Genomic_DNA"/>
</dbReference>
<comment type="caution">
    <text evidence="1">The sequence shown here is derived from an EMBL/GenBank/DDBJ whole genome shotgun (WGS) entry which is preliminary data.</text>
</comment>
<name>A0A3B0CJE4_9BACL</name>
<proteinExistence type="predicted"/>
<dbReference type="Proteomes" id="UP000282311">
    <property type="component" value="Unassembled WGS sequence"/>
</dbReference>
<dbReference type="AlphaFoldDB" id="A0A3B0CJE4"/>
<keyword evidence="2" id="KW-1185">Reference proteome</keyword>
<evidence type="ECO:0008006" key="3">
    <source>
        <dbReference type="Google" id="ProtNLM"/>
    </source>
</evidence>
<evidence type="ECO:0000313" key="2">
    <source>
        <dbReference type="Proteomes" id="UP000282311"/>
    </source>
</evidence>
<gene>
    <name evidence="1" type="ORF">D7M11_11380</name>
</gene>